<name>A0ABQ0L6X2_MYCCL</name>
<dbReference type="EMBL" id="DF842867">
    <property type="protein sequence ID" value="GAT46818.1"/>
    <property type="molecule type" value="Genomic_DNA"/>
</dbReference>
<reference evidence="1" key="1">
    <citation type="submission" date="2014-09" db="EMBL/GenBank/DDBJ databases">
        <title>Genome sequence of the luminous mushroom Mycena chlorophos for searching fungal bioluminescence genes.</title>
        <authorList>
            <person name="Tanaka Y."/>
            <person name="Kasuga D."/>
            <person name="Oba Y."/>
            <person name="Hase S."/>
            <person name="Sato K."/>
            <person name="Oba Y."/>
            <person name="Sakakibara Y."/>
        </authorList>
    </citation>
    <scope>NUCLEOTIDE SEQUENCE</scope>
</reference>
<evidence type="ECO:0000313" key="1">
    <source>
        <dbReference type="EMBL" id="GAT46818.1"/>
    </source>
</evidence>
<proteinExistence type="predicted"/>
<protein>
    <submittedName>
        <fullName evidence="1">Uncharacterized protein</fullName>
    </submittedName>
</protein>
<evidence type="ECO:0000313" key="2">
    <source>
        <dbReference type="Proteomes" id="UP000815677"/>
    </source>
</evidence>
<dbReference type="Proteomes" id="UP000815677">
    <property type="component" value="Unassembled WGS sequence"/>
</dbReference>
<sequence>MPGHPSDGQQLCSRAPTSHRVALRTLRTCTPSPARVATVSGAGAELACGTLILNRATYFLETSSPNGCLYMLPMGLQDVRASAFPAYIRFRAYTTSGRTQPANNDAYHSSAEGRLADFPRDIPARMTARRYPSSPLRLLGWSSSGR</sequence>
<gene>
    <name evidence="1" type="ORF">MCHLO_04317</name>
</gene>
<keyword evidence="2" id="KW-1185">Reference proteome</keyword>
<organism evidence="1 2">
    <name type="scientific">Mycena chlorophos</name>
    <name type="common">Agaric fungus</name>
    <name type="synonym">Agaricus chlorophos</name>
    <dbReference type="NCBI Taxonomy" id="658473"/>
    <lineage>
        <taxon>Eukaryota</taxon>
        <taxon>Fungi</taxon>
        <taxon>Dikarya</taxon>
        <taxon>Basidiomycota</taxon>
        <taxon>Agaricomycotina</taxon>
        <taxon>Agaricomycetes</taxon>
        <taxon>Agaricomycetidae</taxon>
        <taxon>Agaricales</taxon>
        <taxon>Marasmiineae</taxon>
        <taxon>Mycenaceae</taxon>
        <taxon>Mycena</taxon>
    </lineage>
</organism>
<accession>A0ABQ0L6X2</accession>